<comment type="similarity">
    <text evidence="3 11">Belongs to the MnmG family.</text>
</comment>
<keyword evidence="11" id="KW-0963">Cytoplasm</keyword>
<evidence type="ECO:0000256" key="2">
    <source>
        <dbReference type="ARBA" id="ARBA00003717"/>
    </source>
</evidence>
<dbReference type="InterPro" id="IPR020595">
    <property type="entry name" value="MnmG-rel_CS"/>
</dbReference>
<accession>A0ABQ5T868</accession>
<evidence type="ECO:0000256" key="1">
    <source>
        <dbReference type="ARBA" id="ARBA00001974"/>
    </source>
</evidence>
<evidence type="ECO:0000256" key="3">
    <source>
        <dbReference type="ARBA" id="ARBA00007653"/>
    </source>
</evidence>
<keyword evidence="7 11" id="KW-0274">FAD</keyword>
<dbReference type="Gene3D" id="1.10.150.570">
    <property type="entry name" value="GidA associated domain, C-terminal subdomain"/>
    <property type="match status" value="1"/>
</dbReference>
<reference evidence="13" key="1">
    <citation type="journal article" date="2014" name="Int. J. Syst. Evol. Microbiol.">
        <title>Complete genome of a new Firmicutes species belonging to the dominant human colonic microbiota ('Ruminococcus bicirculans') reveals two chromosomes and a selective capacity to utilize plant glucans.</title>
        <authorList>
            <consortium name="NISC Comparative Sequencing Program"/>
            <person name="Wegmann U."/>
            <person name="Louis P."/>
            <person name="Goesmann A."/>
            <person name="Henrissat B."/>
            <person name="Duncan S.H."/>
            <person name="Flint H.J."/>
        </authorList>
    </citation>
    <scope>NUCLEOTIDE SEQUENCE</scope>
    <source>
        <strain evidence="13">VKM B-1499</strain>
    </source>
</reference>
<comment type="subcellular location">
    <subcellularLocation>
        <location evidence="11">Cytoplasm</location>
    </subcellularLocation>
</comment>
<dbReference type="Pfam" id="PF21680">
    <property type="entry name" value="GIDA_C_1st"/>
    <property type="match status" value="1"/>
</dbReference>
<protein>
    <recommendedName>
        <fullName evidence="4 11">tRNA uridine 5-carboxymethylaminomethyl modification enzyme MnmG</fullName>
    </recommendedName>
    <alternativeName>
        <fullName evidence="10 11">Glucose-inhibited division protein A</fullName>
    </alternativeName>
</protein>
<evidence type="ECO:0000256" key="10">
    <source>
        <dbReference type="ARBA" id="ARBA00031800"/>
    </source>
</evidence>
<evidence type="ECO:0000256" key="6">
    <source>
        <dbReference type="ARBA" id="ARBA00022694"/>
    </source>
</evidence>
<evidence type="ECO:0000256" key="9">
    <source>
        <dbReference type="ARBA" id="ARBA00025948"/>
    </source>
</evidence>
<feature type="domain" description="tRNA uridine 5-carboxymethylaminomethyl modification enzyme C-terminal subdomain" evidence="12">
    <location>
        <begin position="549"/>
        <end position="620"/>
    </location>
</feature>
<dbReference type="EMBL" id="BSFD01000004">
    <property type="protein sequence ID" value="GLK48782.1"/>
    <property type="molecule type" value="Genomic_DNA"/>
</dbReference>
<evidence type="ECO:0000256" key="7">
    <source>
        <dbReference type="ARBA" id="ARBA00022827"/>
    </source>
</evidence>
<comment type="function">
    <text evidence="2 11">NAD-binding protein involved in the addition of a carboxymethylaminomethyl (cmnm) group at the wobble position (U34) of certain tRNAs, forming tRNA-cmnm(5)s(2)U34.</text>
</comment>
<keyword evidence="8 11" id="KW-0520">NAD</keyword>
<organism evidence="13 14">
    <name type="scientific">Brevundimonas intermedia</name>
    <dbReference type="NCBI Taxonomy" id="74315"/>
    <lineage>
        <taxon>Bacteria</taxon>
        <taxon>Pseudomonadati</taxon>
        <taxon>Pseudomonadota</taxon>
        <taxon>Alphaproteobacteria</taxon>
        <taxon>Caulobacterales</taxon>
        <taxon>Caulobacteraceae</taxon>
        <taxon>Brevundimonas</taxon>
    </lineage>
</organism>
<dbReference type="InterPro" id="IPR047001">
    <property type="entry name" value="MnmG_C_subdom"/>
</dbReference>
<evidence type="ECO:0000313" key="14">
    <source>
        <dbReference type="Proteomes" id="UP001143509"/>
    </source>
</evidence>
<dbReference type="HAMAP" id="MF_00129">
    <property type="entry name" value="MnmG_GidA"/>
    <property type="match status" value="1"/>
</dbReference>
<keyword evidence="6 11" id="KW-0819">tRNA processing</keyword>
<comment type="caution">
    <text evidence="13">The sequence shown here is derived from an EMBL/GenBank/DDBJ whole genome shotgun (WGS) entry which is preliminary data.</text>
</comment>
<name>A0ABQ5T868_9CAUL</name>
<comment type="cofactor">
    <cofactor evidence="1 11">
        <name>FAD</name>
        <dbReference type="ChEBI" id="CHEBI:57692"/>
    </cofactor>
</comment>
<dbReference type="Pfam" id="PF01134">
    <property type="entry name" value="GIDA"/>
    <property type="match status" value="1"/>
</dbReference>
<evidence type="ECO:0000256" key="11">
    <source>
        <dbReference type="HAMAP-Rule" id="MF_00129"/>
    </source>
</evidence>
<dbReference type="SMART" id="SM01228">
    <property type="entry name" value="GIDA_assoc_3"/>
    <property type="match status" value="1"/>
</dbReference>
<dbReference type="InterPro" id="IPR044920">
    <property type="entry name" value="MnmG_C_subdom_sf"/>
</dbReference>
<dbReference type="NCBIfam" id="TIGR00136">
    <property type="entry name" value="mnmG_gidA"/>
    <property type="match status" value="1"/>
</dbReference>
<dbReference type="SUPFAM" id="SSF51905">
    <property type="entry name" value="FAD/NAD(P)-binding domain"/>
    <property type="match status" value="1"/>
</dbReference>
<dbReference type="PANTHER" id="PTHR11806:SF0">
    <property type="entry name" value="PROTEIN MTO1 HOMOLOG, MITOCHONDRIAL"/>
    <property type="match status" value="1"/>
</dbReference>
<keyword evidence="14" id="KW-1185">Reference proteome</keyword>
<evidence type="ECO:0000313" key="13">
    <source>
        <dbReference type="EMBL" id="GLK48782.1"/>
    </source>
</evidence>
<evidence type="ECO:0000259" key="12">
    <source>
        <dbReference type="SMART" id="SM01228"/>
    </source>
</evidence>
<dbReference type="InterPro" id="IPR040131">
    <property type="entry name" value="MnmG_N"/>
</dbReference>
<reference evidence="13" key="2">
    <citation type="submission" date="2023-01" db="EMBL/GenBank/DDBJ databases">
        <authorList>
            <person name="Sun Q."/>
            <person name="Evtushenko L."/>
        </authorList>
    </citation>
    <scope>NUCLEOTIDE SEQUENCE</scope>
    <source>
        <strain evidence="13">VKM B-1499</strain>
    </source>
</reference>
<dbReference type="InterPro" id="IPR004416">
    <property type="entry name" value="MnmG"/>
</dbReference>
<dbReference type="PANTHER" id="PTHR11806">
    <property type="entry name" value="GLUCOSE INHIBITED DIVISION PROTEIN A"/>
    <property type="match status" value="1"/>
</dbReference>
<dbReference type="InterPro" id="IPR036188">
    <property type="entry name" value="FAD/NAD-bd_sf"/>
</dbReference>
<gene>
    <name evidence="11 13" type="primary">mnmG</name>
    <name evidence="11" type="synonym">gidA</name>
    <name evidence="13" type="ORF">GCM10017620_17550</name>
</gene>
<comment type="caution">
    <text evidence="11">Lacks conserved residue(s) required for the propagation of feature annotation.</text>
</comment>
<dbReference type="InterPro" id="IPR026904">
    <property type="entry name" value="MnmG_C"/>
</dbReference>
<evidence type="ECO:0000256" key="4">
    <source>
        <dbReference type="ARBA" id="ARBA00020461"/>
    </source>
</evidence>
<dbReference type="PROSITE" id="PS01280">
    <property type="entry name" value="GIDA_1"/>
    <property type="match status" value="1"/>
</dbReference>
<feature type="binding site" evidence="11">
    <location>
        <begin position="21"/>
        <end position="26"/>
    </location>
    <ligand>
        <name>FAD</name>
        <dbReference type="ChEBI" id="CHEBI:57692"/>
    </ligand>
</feature>
<dbReference type="Gene3D" id="3.50.50.60">
    <property type="entry name" value="FAD/NAD(P)-binding domain"/>
    <property type="match status" value="2"/>
</dbReference>
<dbReference type="InterPro" id="IPR002218">
    <property type="entry name" value="MnmG-rel"/>
</dbReference>
<evidence type="ECO:0000256" key="8">
    <source>
        <dbReference type="ARBA" id="ARBA00023027"/>
    </source>
</evidence>
<dbReference type="PROSITE" id="PS01281">
    <property type="entry name" value="GIDA_2"/>
    <property type="match status" value="1"/>
</dbReference>
<comment type="subunit">
    <text evidence="9 11">Homodimer. Heterotetramer of two MnmE and two MnmG subunits.</text>
</comment>
<sequence length="632" mass="67886">MAYVARMTTPMDKSFDVVVIGGGHAGCEAAAASARAGARTLLLTQKLETIGEMSCNPAIGGLGKGHLVREIDALDGIMGRLADVSGIQFRLLNRSKGAAVRGPRSQIDRRLYREAMQAELAATPNLSRMAGTAEGLILAGDRVVGVKTGNGETLGAGAVVLTTGTFLNGVIHRGDERIPAGRHGEDPSTGLAADLHAADLMMGRLKTGTPARLDGRTIAWDRLEMQQADETPSAFSFMTDRIHVKQIACGVTHTTEETHRIIAENLGESAVYGGKLSGRGPRYCPSIEDKVVRFADKTSHQIFLEPEGLDDPTVYPNGISTSVSEATQLAFLRTIPGLEAVEVFRYGYAIEYDYVDPRELSPALEVKKRPGLYLAGQINGTTGYEEAAAQGLMAGLNAARAAAGQGPVILGREQAYIGVMIDDLVTRGVTEPYRMFTSRAEYRLTLRADNADQRLTPLGMAVGIVGTARARRFSDKAEKLSVAGVVSRETLFTPKEANALGIPVNADGRRRSMRELLAFPDVSLDHFVSMRPDIAEWDLDVREQVEIDAGYANYLDRQAIDAEALRREENLLLPADLDYAAIGSLSNEVREKLVRVQPRTLGQAGRIEGMTPGALTALLAHVKKAPKASVAA</sequence>
<feature type="binding site" evidence="11">
    <location>
        <begin position="280"/>
        <end position="294"/>
    </location>
    <ligand>
        <name>NAD(+)</name>
        <dbReference type="ChEBI" id="CHEBI:57540"/>
    </ligand>
</feature>
<proteinExistence type="inferred from homology"/>
<dbReference type="Gene3D" id="1.10.10.1800">
    <property type="entry name" value="tRNA uridine 5-carboxymethylaminomethyl modification enzyme MnmG/GidA"/>
    <property type="match status" value="1"/>
</dbReference>
<keyword evidence="5 11" id="KW-0285">Flavoprotein</keyword>
<dbReference type="Proteomes" id="UP001143509">
    <property type="component" value="Unassembled WGS sequence"/>
</dbReference>
<dbReference type="Pfam" id="PF13932">
    <property type="entry name" value="SAM_GIDA_C"/>
    <property type="match status" value="1"/>
</dbReference>
<dbReference type="InterPro" id="IPR049312">
    <property type="entry name" value="GIDA_C_N"/>
</dbReference>
<evidence type="ECO:0000256" key="5">
    <source>
        <dbReference type="ARBA" id="ARBA00022630"/>
    </source>
</evidence>